<evidence type="ECO:0000256" key="8">
    <source>
        <dbReference type="ARBA" id="ARBA00023010"/>
    </source>
</evidence>
<name>A0A0U1LLA8_TALIS</name>
<dbReference type="PANTHER" id="PTHR12504:SF0">
    <property type="entry name" value="MITOCHONDRIAL IMPORT RECEPTOR SUBUNIT TOM22 HOMOLOG"/>
    <property type="match status" value="1"/>
</dbReference>
<reference evidence="13 14" key="1">
    <citation type="submission" date="2015-04" db="EMBL/GenBank/DDBJ databases">
        <authorList>
            <person name="Syromyatnikov M.Y."/>
            <person name="Popov V.N."/>
        </authorList>
    </citation>
    <scope>NUCLEOTIDE SEQUENCE [LARGE SCALE GENOMIC DNA]</scope>
    <source>
        <strain evidence="13">WF-38-12</strain>
    </source>
</reference>
<dbReference type="OMA" id="LVWIVTT"/>
<gene>
    <name evidence="13" type="ORF">PISL3812_00458</name>
</gene>
<keyword evidence="8" id="KW-0811">Translocation</keyword>
<dbReference type="Proteomes" id="UP000054383">
    <property type="component" value="Unassembled WGS sequence"/>
</dbReference>
<keyword evidence="6" id="KW-0653">Protein transport</keyword>
<dbReference type="OrthoDB" id="10016939at2759"/>
<evidence type="ECO:0000256" key="4">
    <source>
        <dbReference type="ARBA" id="ARBA00022692"/>
    </source>
</evidence>
<keyword evidence="5" id="KW-1000">Mitochondrion outer membrane</keyword>
<keyword evidence="11" id="KW-0675">Receptor</keyword>
<evidence type="ECO:0000256" key="1">
    <source>
        <dbReference type="ARBA" id="ARBA00004572"/>
    </source>
</evidence>
<evidence type="ECO:0000256" key="9">
    <source>
        <dbReference type="ARBA" id="ARBA00023128"/>
    </source>
</evidence>
<protein>
    <recommendedName>
        <fullName evidence="15">Mitochondrial import receptor subunit tom22</fullName>
    </recommendedName>
</protein>
<keyword evidence="9" id="KW-0496">Mitochondrion</keyword>
<feature type="compositionally biased region" description="Basic and acidic residues" evidence="12">
    <location>
        <begin position="10"/>
        <end position="24"/>
    </location>
</feature>
<dbReference type="EMBL" id="CVMT01000001">
    <property type="protein sequence ID" value="CRG83110.1"/>
    <property type="molecule type" value="Genomic_DNA"/>
</dbReference>
<evidence type="ECO:0000313" key="14">
    <source>
        <dbReference type="Proteomes" id="UP000054383"/>
    </source>
</evidence>
<comment type="similarity">
    <text evidence="2">Belongs to the Tom22 family.</text>
</comment>
<evidence type="ECO:0000256" key="7">
    <source>
        <dbReference type="ARBA" id="ARBA00022989"/>
    </source>
</evidence>
<evidence type="ECO:0000256" key="5">
    <source>
        <dbReference type="ARBA" id="ARBA00022787"/>
    </source>
</evidence>
<keyword evidence="10" id="KW-0472">Membrane</keyword>
<comment type="subcellular location">
    <subcellularLocation>
        <location evidence="1">Mitochondrion outer membrane</location>
        <topology evidence="1">Single-pass membrane protein</topology>
    </subcellularLocation>
</comment>
<evidence type="ECO:0000256" key="10">
    <source>
        <dbReference type="ARBA" id="ARBA00023136"/>
    </source>
</evidence>
<dbReference type="GO" id="GO:0006886">
    <property type="term" value="P:intracellular protein transport"/>
    <property type="evidence" value="ECO:0007669"/>
    <property type="project" value="InterPro"/>
</dbReference>
<dbReference type="InterPro" id="IPR005683">
    <property type="entry name" value="Tom22"/>
</dbReference>
<dbReference type="PANTHER" id="PTHR12504">
    <property type="entry name" value="MITOCHONDRIAL IMPORT RECEPTOR SUBUNIT TOM22"/>
    <property type="match status" value="1"/>
</dbReference>
<organism evidence="13 14">
    <name type="scientific">Talaromyces islandicus</name>
    <name type="common">Penicillium islandicum</name>
    <dbReference type="NCBI Taxonomy" id="28573"/>
    <lineage>
        <taxon>Eukaryota</taxon>
        <taxon>Fungi</taxon>
        <taxon>Dikarya</taxon>
        <taxon>Ascomycota</taxon>
        <taxon>Pezizomycotina</taxon>
        <taxon>Eurotiomycetes</taxon>
        <taxon>Eurotiomycetidae</taxon>
        <taxon>Eurotiales</taxon>
        <taxon>Trichocomaceae</taxon>
        <taxon>Talaromyces</taxon>
        <taxon>Talaromyces sect. Islandici</taxon>
    </lineage>
</organism>
<dbReference type="STRING" id="28573.A0A0U1LLA8"/>
<proteinExistence type="inferred from homology"/>
<keyword evidence="14" id="KW-1185">Reference proteome</keyword>
<evidence type="ECO:0000256" key="6">
    <source>
        <dbReference type="ARBA" id="ARBA00022927"/>
    </source>
</evidence>
<feature type="region of interest" description="Disordered" evidence="12">
    <location>
        <begin position="1"/>
        <end position="41"/>
    </location>
</feature>
<dbReference type="Pfam" id="PF04281">
    <property type="entry name" value="Tom22"/>
    <property type="match status" value="1"/>
</dbReference>
<keyword evidence="3" id="KW-0813">Transport</keyword>
<keyword evidence="7" id="KW-1133">Transmembrane helix</keyword>
<evidence type="ECO:0000256" key="3">
    <source>
        <dbReference type="ARBA" id="ARBA00022448"/>
    </source>
</evidence>
<dbReference type="AlphaFoldDB" id="A0A0U1LLA8"/>
<sequence>MVKLTEVEDEHFTSEKPIPTHKDALLTSDNEDDDDFTDTGKSFFPPHSDLLSLELQENGLAILPQIATPVLNQIHSRQRPWTNIYFSFNTESEISTESAEEIESETLYERVVALKDIIPPQSRRRIAGTVTGITDFTKSTLSFSGKALWVISTSAFLLGVPWALAYAEEEQYAQMEKEQGMMKGANEMLTPGADAAAALGGAQDKQSQPAL</sequence>
<evidence type="ECO:0000256" key="12">
    <source>
        <dbReference type="SAM" id="MobiDB-lite"/>
    </source>
</evidence>
<accession>A0A0U1LLA8</accession>
<evidence type="ECO:0000256" key="2">
    <source>
        <dbReference type="ARBA" id="ARBA00009874"/>
    </source>
</evidence>
<dbReference type="CDD" id="cd22884">
    <property type="entry name" value="TOM22"/>
    <property type="match status" value="1"/>
</dbReference>
<dbReference type="GO" id="GO:0005741">
    <property type="term" value="C:mitochondrial outer membrane"/>
    <property type="evidence" value="ECO:0007669"/>
    <property type="project" value="UniProtKB-SubCell"/>
</dbReference>
<evidence type="ECO:0008006" key="15">
    <source>
        <dbReference type="Google" id="ProtNLM"/>
    </source>
</evidence>
<evidence type="ECO:0000256" key="11">
    <source>
        <dbReference type="ARBA" id="ARBA00023170"/>
    </source>
</evidence>
<evidence type="ECO:0000313" key="13">
    <source>
        <dbReference type="EMBL" id="CRG83110.1"/>
    </source>
</evidence>
<keyword evidence="4" id="KW-0812">Transmembrane</keyword>